<evidence type="ECO:0000313" key="2">
    <source>
        <dbReference type="EMBL" id="GAA2348144.1"/>
    </source>
</evidence>
<reference evidence="2 3" key="1">
    <citation type="journal article" date="2019" name="Int. J. Syst. Evol. Microbiol.">
        <title>The Global Catalogue of Microorganisms (GCM) 10K type strain sequencing project: providing services to taxonomists for standard genome sequencing and annotation.</title>
        <authorList>
            <consortium name="The Broad Institute Genomics Platform"/>
            <consortium name="The Broad Institute Genome Sequencing Center for Infectious Disease"/>
            <person name="Wu L."/>
            <person name="Ma J."/>
        </authorList>
    </citation>
    <scope>NUCLEOTIDE SEQUENCE [LARGE SCALE GENOMIC DNA]</scope>
    <source>
        <strain evidence="2 3">JCM 3272</strain>
    </source>
</reference>
<feature type="region of interest" description="Disordered" evidence="1">
    <location>
        <begin position="45"/>
        <end position="199"/>
    </location>
</feature>
<accession>A0ABN3GBZ2</accession>
<gene>
    <name evidence="2" type="ORF">GCM10010170_036430</name>
</gene>
<feature type="compositionally biased region" description="Low complexity" evidence="1">
    <location>
        <begin position="168"/>
        <end position="199"/>
    </location>
</feature>
<feature type="compositionally biased region" description="Low complexity" evidence="1">
    <location>
        <begin position="89"/>
        <end position="132"/>
    </location>
</feature>
<sequence length="199" mass="19129">MRVIFGVLGAATLVYGALVATSLAGGPLEPQQLLPFPDLVNNLPVLDPQQPVTQPGAKGTPAAKSPVTQAKKITDNKPSQIEAVPLPSGAPVTTTAPAGDATTTPAAEGTDAPPSAQPSKSPAPSTKPSGRPSSPPPSAGPTEGTTSSGAVTPPLGTDQVGETTTGQPGVSPRVSSGSTTSGTGGTVASPSASASLGAA</sequence>
<name>A0ABN3GBZ2_9ACTN</name>
<proteinExistence type="predicted"/>
<organism evidence="2 3">
    <name type="scientific">Dactylosporangium salmoneum</name>
    <dbReference type="NCBI Taxonomy" id="53361"/>
    <lineage>
        <taxon>Bacteria</taxon>
        <taxon>Bacillati</taxon>
        <taxon>Actinomycetota</taxon>
        <taxon>Actinomycetes</taxon>
        <taxon>Micromonosporales</taxon>
        <taxon>Micromonosporaceae</taxon>
        <taxon>Dactylosporangium</taxon>
    </lineage>
</organism>
<dbReference type="EMBL" id="BAAARV010000026">
    <property type="protein sequence ID" value="GAA2348144.1"/>
    <property type="molecule type" value="Genomic_DNA"/>
</dbReference>
<protein>
    <submittedName>
        <fullName evidence="2">Uncharacterized protein</fullName>
    </submittedName>
</protein>
<keyword evidence="3" id="KW-1185">Reference proteome</keyword>
<feature type="compositionally biased region" description="Low complexity" evidence="1">
    <location>
        <begin position="140"/>
        <end position="149"/>
    </location>
</feature>
<evidence type="ECO:0000256" key="1">
    <source>
        <dbReference type="SAM" id="MobiDB-lite"/>
    </source>
</evidence>
<comment type="caution">
    <text evidence="2">The sequence shown here is derived from an EMBL/GenBank/DDBJ whole genome shotgun (WGS) entry which is preliminary data.</text>
</comment>
<dbReference type="Proteomes" id="UP001501444">
    <property type="component" value="Unassembled WGS sequence"/>
</dbReference>
<evidence type="ECO:0000313" key="3">
    <source>
        <dbReference type="Proteomes" id="UP001501444"/>
    </source>
</evidence>